<proteinExistence type="inferred from homology"/>
<dbReference type="PANTHER" id="PTHR43311">
    <property type="entry name" value="GLUTAMATE--TRNA LIGASE"/>
    <property type="match status" value="1"/>
</dbReference>
<protein>
    <recommendedName>
        <fullName evidence="8">Glutamate--tRNA ligase</fullName>
        <ecNumber evidence="8">6.1.1.17</ecNumber>
    </recommendedName>
    <alternativeName>
        <fullName evidence="8">Glutamyl-tRNA synthetase</fullName>
        <shortName evidence="8">GluRS</shortName>
    </alternativeName>
</protein>
<dbReference type="Proteomes" id="UP000184216">
    <property type="component" value="Unassembled WGS sequence"/>
</dbReference>
<feature type="short sequence motif" description="'HIGH' region" evidence="8">
    <location>
        <begin position="11"/>
        <end position="21"/>
    </location>
</feature>
<dbReference type="Pfam" id="PF19269">
    <property type="entry name" value="Anticodon_2"/>
    <property type="match status" value="1"/>
</dbReference>
<dbReference type="CDD" id="cd00808">
    <property type="entry name" value="GluRS_core"/>
    <property type="match status" value="1"/>
</dbReference>
<dbReference type="Pfam" id="PF00749">
    <property type="entry name" value="tRNA-synt_1c"/>
    <property type="match status" value="1"/>
</dbReference>
<dbReference type="NCBIfam" id="TIGR00464">
    <property type="entry name" value="gltX_bact"/>
    <property type="match status" value="1"/>
</dbReference>
<evidence type="ECO:0000259" key="10">
    <source>
        <dbReference type="Pfam" id="PF19269"/>
    </source>
</evidence>
<dbReference type="Gene3D" id="1.10.10.350">
    <property type="match status" value="1"/>
</dbReference>
<dbReference type="EMBL" id="FRBX01000002">
    <property type="protein sequence ID" value="SHL95624.1"/>
    <property type="molecule type" value="Genomic_DNA"/>
</dbReference>
<keyword evidence="7 8" id="KW-0030">Aminoacyl-tRNA synthetase</keyword>
<sequence>MSKQVRVRFAPSPTGPLHIGGVRTALFNYLFAKKNNGVFYLRIEDTDQTRFVPGAEAYIMEALEWLGIAPEETVGKNEKFGPYRQSDRKDLYQTYADQLINSGWAYYAFDTPEALDALRKEQEAEGKTFIYNHTIREKLDTSLVLSADKVSKRIANGEHYVIRFKTPVHETLHLKDIIRGDVKFETSLLDDKVLFKSDGMPTYHLANIVDDHLMETSHVIRGEEWLPSMPLHVLLYKAFGWDAPEFAHLPLILKPVGNGKLSKRDGDKLGFPVFPLEWKTEEGVSSGYRENGFFPEAVINFLALLGWNDGTDKELFSLEELVESFDLNRVHKSGAKFDPEKNKWFNHQYLIKQNDADLAKSFSSILVEKGVDISKYDVTRIVSLIKERAHFVSEFWDLTDFFFQAPTSYDEKASKNWKEETPALMQELISTLEYIDGFDSANIEAIVKDWLTKNEIGMGKVMQPFRLSLVGALKGPHLFDIVEIIGKEETISRIQKAIATL</sequence>
<keyword evidence="2 8" id="KW-0963">Cytoplasm</keyword>
<evidence type="ECO:0000313" key="13">
    <source>
        <dbReference type="Proteomes" id="UP000184216"/>
    </source>
</evidence>
<evidence type="ECO:0000256" key="5">
    <source>
        <dbReference type="ARBA" id="ARBA00022840"/>
    </source>
</evidence>
<dbReference type="Proteomes" id="UP000198431">
    <property type="component" value="Unassembled WGS sequence"/>
</dbReference>
<dbReference type="InterPro" id="IPR033910">
    <property type="entry name" value="GluRS_core"/>
</dbReference>
<evidence type="ECO:0000313" key="14">
    <source>
        <dbReference type="Proteomes" id="UP000198431"/>
    </source>
</evidence>
<dbReference type="RefSeq" id="WP_073394436.1">
    <property type="nucleotide sequence ID" value="NZ_FRBX01000002.1"/>
</dbReference>
<keyword evidence="5 8" id="KW-0067">ATP-binding</keyword>
<dbReference type="InterPro" id="IPR020058">
    <property type="entry name" value="Glu/Gln-tRNA-synth_Ib_cat-dom"/>
</dbReference>
<evidence type="ECO:0000256" key="6">
    <source>
        <dbReference type="ARBA" id="ARBA00022917"/>
    </source>
</evidence>
<evidence type="ECO:0000256" key="3">
    <source>
        <dbReference type="ARBA" id="ARBA00022598"/>
    </source>
</evidence>
<dbReference type="GO" id="GO:0005829">
    <property type="term" value="C:cytosol"/>
    <property type="evidence" value="ECO:0007669"/>
    <property type="project" value="TreeGrafter"/>
</dbReference>
<keyword evidence="4 8" id="KW-0547">Nucleotide-binding</keyword>
<feature type="binding site" evidence="8">
    <location>
        <position position="263"/>
    </location>
    <ligand>
        <name>ATP</name>
        <dbReference type="ChEBI" id="CHEBI:30616"/>
    </ligand>
</feature>
<dbReference type="GO" id="GO:0004818">
    <property type="term" value="F:glutamate-tRNA ligase activity"/>
    <property type="evidence" value="ECO:0007669"/>
    <property type="project" value="UniProtKB-UniRule"/>
</dbReference>
<comment type="subunit">
    <text evidence="8">Monomer.</text>
</comment>
<dbReference type="SUPFAM" id="SSF48163">
    <property type="entry name" value="An anticodon-binding domain of class I aminoacyl-tRNA synthetases"/>
    <property type="match status" value="1"/>
</dbReference>
<comment type="function">
    <text evidence="8">Catalyzes the attachment of glutamate to tRNA(Glu) in a two-step reaction: glutamate is first activated by ATP to form Glu-AMP and then transferred to the acceptor end of tRNA(Glu).</text>
</comment>
<dbReference type="FunFam" id="3.40.50.620:FF:000127">
    <property type="entry name" value="Glutamate--tRNA ligase"/>
    <property type="match status" value="1"/>
</dbReference>
<evidence type="ECO:0000256" key="1">
    <source>
        <dbReference type="ARBA" id="ARBA00007894"/>
    </source>
</evidence>
<dbReference type="GO" id="GO:0000049">
    <property type="term" value="F:tRNA binding"/>
    <property type="evidence" value="ECO:0007669"/>
    <property type="project" value="InterPro"/>
</dbReference>
<comment type="caution">
    <text evidence="8">Lacks conserved residue(s) required for the propagation of feature annotation.</text>
</comment>
<comment type="similarity">
    <text evidence="1 8">Belongs to the class-I aminoacyl-tRNA synthetase family. Glutamate--tRNA ligase type 1 subfamily.</text>
</comment>
<evidence type="ECO:0000256" key="4">
    <source>
        <dbReference type="ARBA" id="ARBA00022741"/>
    </source>
</evidence>
<dbReference type="EMBL" id="MUHB01000016">
    <property type="protein sequence ID" value="OXB02688.1"/>
    <property type="molecule type" value="Genomic_DNA"/>
</dbReference>
<name>A0AB36P007_9FLAO</name>
<dbReference type="EC" id="6.1.1.17" evidence="8"/>
<dbReference type="PRINTS" id="PR00987">
    <property type="entry name" value="TRNASYNTHGLU"/>
</dbReference>
<dbReference type="PROSITE" id="PS00178">
    <property type="entry name" value="AA_TRNA_LIGASE_I"/>
    <property type="match status" value="1"/>
</dbReference>
<evidence type="ECO:0000256" key="7">
    <source>
        <dbReference type="ARBA" id="ARBA00023146"/>
    </source>
</evidence>
<dbReference type="InterPro" id="IPR014729">
    <property type="entry name" value="Rossmann-like_a/b/a_fold"/>
</dbReference>
<accession>A0AB36P007</accession>
<comment type="caution">
    <text evidence="11">The sequence shown here is derived from an EMBL/GenBank/DDBJ whole genome shotgun (WGS) entry which is preliminary data.</text>
</comment>
<keyword evidence="6 8" id="KW-0648">Protein biosynthesis</keyword>
<dbReference type="SUPFAM" id="SSF52374">
    <property type="entry name" value="Nucleotidylyl transferase"/>
    <property type="match status" value="1"/>
</dbReference>
<feature type="short sequence motif" description="'KMSKS' region" evidence="8">
    <location>
        <begin position="260"/>
        <end position="264"/>
    </location>
</feature>
<dbReference type="AlphaFoldDB" id="A0AB36P007"/>
<reference evidence="12 13" key="2">
    <citation type="submission" date="2016-11" db="EMBL/GenBank/DDBJ databases">
        <authorList>
            <person name="Varghese N."/>
            <person name="Submissions S."/>
        </authorList>
    </citation>
    <scope>NUCLEOTIDE SEQUENCE [LARGE SCALE GENOMIC DNA]</scope>
    <source>
        <strain evidence="12 13">DSM 6368</strain>
    </source>
</reference>
<dbReference type="InterPro" id="IPR004527">
    <property type="entry name" value="Glu-tRNA-ligase_bac/mito"/>
</dbReference>
<dbReference type="InterPro" id="IPR020751">
    <property type="entry name" value="aa-tRNA-synth_I_codon-bd_sub2"/>
</dbReference>
<organism evidence="11 14">
    <name type="scientific">Flavobacterium pectinovorum</name>
    <dbReference type="NCBI Taxonomy" id="29533"/>
    <lineage>
        <taxon>Bacteria</taxon>
        <taxon>Pseudomonadati</taxon>
        <taxon>Bacteroidota</taxon>
        <taxon>Flavobacteriia</taxon>
        <taxon>Flavobacteriales</taxon>
        <taxon>Flavobacteriaceae</taxon>
        <taxon>Flavobacterium</taxon>
    </lineage>
</organism>
<dbReference type="Gene3D" id="3.40.50.620">
    <property type="entry name" value="HUPs"/>
    <property type="match status" value="1"/>
</dbReference>
<reference evidence="11 14" key="1">
    <citation type="submission" date="2016-11" db="EMBL/GenBank/DDBJ databases">
        <title>Whole genomes of Flavobacteriaceae.</title>
        <authorList>
            <person name="Stine C."/>
            <person name="Li C."/>
            <person name="Tadesse D."/>
        </authorList>
    </citation>
    <scope>NUCLEOTIDE SEQUENCE [LARGE SCALE GENOMIC DNA]</scope>
    <source>
        <strain evidence="11 14">ATCC 19366</strain>
    </source>
</reference>
<dbReference type="HAMAP" id="MF_00022">
    <property type="entry name" value="Glu_tRNA_synth_type1"/>
    <property type="match status" value="1"/>
</dbReference>
<dbReference type="InterPro" id="IPR008925">
    <property type="entry name" value="aa_tRNA-synth_I_cd-bd_sf"/>
</dbReference>
<gene>
    <name evidence="8" type="primary">gltX</name>
    <name evidence="11" type="ORF">B0A72_16020</name>
    <name evidence="12" type="ORF">SAMN05444387_1539</name>
</gene>
<dbReference type="GO" id="GO:0005524">
    <property type="term" value="F:ATP binding"/>
    <property type="evidence" value="ECO:0007669"/>
    <property type="project" value="UniProtKB-UniRule"/>
</dbReference>
<dbReference type="InterPro" id="IPR001412">
    <property type="entry name" value="aa-tRNA-synth_I_CS"/>
</dbReference>
<dbReference type="InterPro" id="IPR049940">
    <property type="entry name" value="GluQ/Sye"/>
</dbReference>
<dbReference type="InterPro" id="IPR045462">
    <property type="entry name" value="aa-tRNA-synth_I_cd-bd"/>
</dbReference>
<evidence type="ECO:0000313" key="12">
    <source>
        <dbReference type="EMBL" id="SHL95624.1"/>
    </source>
</evidence>
<evidence type="ECO:0000259" key="9">
    <source>
        <dbReference type="Pfam" id="PF00749"/>
    </source>
</evidence>
<comment type="subcellular location">
    <subcellularLocation>
        <location evidence="8">Cytoplasm</location>
    </subcellularLocation>
</comment>
<dbReference type="PANTHER" id="PTHR43311:SF2">
    <property type="entry name" value="GLUTAMATE--TRNA LIGASE, MITOCHONDRIAL-RELATED"/>
    <property type="match status" value="1"/>
</dbReference>
<keyword evidence="3 8" id="KW-0436">Ligase</keyword>
<dbReference type="InterPro" id="IPR000924">
    <property type="entry name" value="Glu/Gln-tRNA-synth"/>
</dbReference>
<feature type="domain" description="Aminoacyl-tRNA synthetase class I anticodon-binding" evidence="10">
    <location>
        <begin position="374"/>
        <end position="498"/>
    </location>
</feature>
<feature type="domain" description="Glutamyl/glutaminyl-tRNA synthetase class Ib catalytic" evidence="9">
    <location>
        <begin position="4"/>
        <end position="342"/>
    </location>
</feature>
<keyword evidence="13" id="KW-1185">Reference proteome</keyword>
<comment type="catalytic activity">
    <reaction evidence="8">
        <text>tRNA(Glu) + L-glutamate + ATP = L-glutamyl-tRNA(Glu) + AMP + diphosphate</text>
        <dbReference type="Rhea" id="RHEA:23540"/>
        <dbReference type="Rhea" id="RHEA-COMP:9663"/>
        <dbReference type="Rhea" id="RHEA-COMP:9680"/>
        <dbReference type="ChEBI" id="CHEBI:29985"/>
        <dbReference type="ChEBI" id="CHEBI:30616"/>
        <dbReference type="ChEBI" id="CHEBI:33019"/>
        <dbReference type="ChEBI" id="CHEBI:78442"/>
        <dbReference type="ChEBI" id="CHEBI:78520"/>
        <dbReference type="ChEBI" id="CHEBI:456215"/>
        <dbReference type="EC" id="6.1.1.17"/>
    </reaction>
</comment>
<evidence type="ECO:0000256" key="8">
    <source>
        <dbReference type="HAMAP-Rule" id="MF_00022"/>
    </source>
</evidence>
<evidence type="ECO:0000313" key="11">
    <source>
        <dbReference type="EMBL" id="OXB02688.1"/>
    </source>
</evidence>
<dbReference type="GO" id="GO:0006424">
    <property type="term" value="P:glutamyl-tRNA aminoacylation"/>
    <property type="evidence" value="ECO:0007669"/>
    <property type="project" value="UniProtKB-UniRule"/>
</dbReference>
<dbReference type="GO" id="GO:0008270">
    <property type="term" value="F:zinc ion binding"/>
    <property type="evidence" value="ECO:0007669"/>
    <property type="project" value="InterPro"/>
</dbReference>
<evidence type="ECO:0000256" key="2">
    <source>
        <dbReference type="ARBA" id="ARBA00022490"/>
    </source>
</evidence>